<protein>
    <submittedName>
        <fullName evidence="1">Uncharacterized protein</fullName>
    </submittedName>
</protein>
<evidence type="ECO:0000313" key="2">
    <source>
        <dbReference type="Proteomes" id="UP001519362"/>
    </source>
</evidence>
<dbReference type="EMBL" id="JAGIOL010000001">
    <property type="protein sequence ID" value="MBP2437129.1"/>
    <property type="molecule type" value="Genomic_DNA"/>
</dbReference>
<reference evidence="1 2" key="1">
    <citation type="submission" date="2021-03" db="EMBL/GenBank/DDBJ databases">
        <title>Sequencing the genomes of 1000 actinobacteria strains.</title>
        <authorList>
            <person name="Klenk H.-P."/>
        </authorList>
    </citation>
    <scope>NUCLEOTIDE SEQUENCE [LARGE SCALE GENOMIC DNA]</scope>
    <source>
        <strain evidence="1 2">DSM 24221</strain>
    </source>
</reference>
<gene>
    <name evidence="1" type="ORF">JOF34_001715</name>
</gene>
<keyword evidence="2" id="KW-1185">Reference proteome</keyword>
<proteinExistence type="predicted"/>
<dbReference type="Proteomes" id="UP001519362">
    <property type="component" value="Unassembled WGS sequence"/>
</dbReference>
<comment type="caution">
    <text evidence="1">The sequence shown here is derived from an EMBL/GenBank/DDBJ whole genome shotgun (WGS) entry which is preliminary data.</text>
</comment>
<name>A0ABS4ZIL7_9MICO</name>
<accession>A0ABS4ZIL7</accession>
<evidence type="ECO:0000313" key="1">
    <source>
        <dbReference type="EMBL" id="MBP2437129.1"/>
    </source>
</evidence>
<dbReference type="RefSeq" id="WP_165134724.1">
    <property type="nucleotide sequence ID" value="NZ_CP049253.1"/>
</dbReference>
<organism evidence="1 2">
    <name type="scientific">Microbacterium amylolyticum</name>
    <dbReference type="NCBI Taxonomy" id="936337"/>
    <lineage>
        <taxon>Bacteria</taxon>
        <taxon>Bacillati</taxon>
        <taxon>Actinomycetota</taxon>
        <taxon>Actinomycetes</taxon>
        <taxon>Micrococcales</taxon>
        <taxon>Microbacteriaceae</taxon>
        <taxon>Microbacterium</taxon>
    </lineage>
</organism>
<sequence>MHLPLRAQGTTLTEEQAKMLEDEFFRSNPPGCQTLTHRGATVGRDLAAEPHR</sequence>